<proteinExistence type="predicted"/>
<accession>A0A7J8CJ26</accession>
<protein>
    <submittedName>
        <fullName evidence="1">Uncharacterized protein</fullName>
    </submittedName>
</protein>
<name>A0A7J8CJ26_ROUAE</name>
<gene>
    <name evidence="1" type="ORF">HJG63_009209</name>
</gene>
<evidence type="ECO:0000313" key="2">
    <source>
        <dbReference type="Proteomes" id="UP000593571"/>
    </source>
</evidence>
<keyword evidence="2" id="KW-1185">Reference proteome</keyword>
<comment type="caution">
    <text evidence="1">The sequence shown here is derived from an EMBL/GenBank/DDBJ whole genome shotgun (WGS) entry which is preliminary data.</text>
</comment>
<dbReference type="AlphaFoldDB" id="A0A7J8CJ26"/>
<dbReference type="Proteomes" id="UP000593571">
    <property type="component" value="Unassembled WGS sequence"/>
</dbReference>
<sequence length="171" mass="18156">MTLCLQILSSWNVITGTEEKTETVYKWANERGTPAGCCLWTATPHASRGSPGTSPSLGSPAPEISRHRSFGFTSLCLHIFENDSETGIAASATFLPRESMRCVSAGVQGVGPKAGRVGGGHRGWLGARHDSLGLQMSAQRPGAMKAPRPGWQPEAHESPVGFEVHGVAFLM</sequence>
<reference evidence="1 2" key="1">
    <citation type="journal article" date="2020" name="Nature">
        <title>Six reference-quality genomes reveal evolution of bat adaptations.</title>
        <authorList>
            <person name="Jebb D."/>
            <person name="Huang Z."/>
            <person name="Pippel M."/>
            <person name="Hughes G.M."/>
            <person name="Lavrichenko K."/>
            <person name="Devanna P."/>
            <person name="Winkler S."/>
            <person name="Jermiin L.S."/>
            <person name="Skirmuntt E.C."/>
            <person name="Katzourakis A."/>
            <person name="Burkitt-Gray L."/>
            <person name="Ray D.A."/>
            <person name="Sullivan K.A.M."/>
            <person name="Roscito J.G."/>
            <person name="Kirilenko B.M."/>
            <person name="Davalos L.M."/>
            <person name="Corthals A.P."/>
            <person name="Power M.L."/>
            <person name="Jones G."/>
            <person name="Ransome R.D."/>
            <person name="Dechmann D.K.N."/>
            <person name="Locatelli A.G."/>
            <person name="Puechmaille S.J."/>
            <person name="Fedrigo O."/>
            <person name="Jarvis E.D."/>
            <person name="Hiller M."/>
            <person name="Vernes S.C."/>
            <person name="Myers E.W."/>
            <person name="Teeling E.C."/>
        </authorList>
    </citation>
    <scope>NUCLEOTIDE SEQUENCE [LARGE SCALE GENOMIC DNA]</scope>
    <source>
        <strain evidence="1">MRouAeg1</strain>
        <tissue evidence="1">Muscle</tissue>
    </source>
</reference>
<dbReference type="EMBL" id="JACASE010000014">
    <property type="protein sequence ID" value="KAF6410772.1"/>
    <property type="molecule type" value="Genomic_DNA"/>
</dbReference>
<evidence type="ECO:0000313" key="1">
    <source>
        <dbReference type="EMBL" id="KAF6410772.1"/>
    </source>
</evidence>
<organism evidence="1 2">
    <name type="scientific">Rousettus aegyptiacus</name>
    <name type="common">Egyptian fruit bat</name>
    <name type="synonym">Pteropus aegyptiacus</name>
    <dbReference type="NCBI Taxonomy" id="9407"/>
    <lineage>
        <taxon>Eukaryota</taxon>
        <taxon>Metazoa</taxon>
        <taxon>Chordata</taxon>
        <taxon>Craniata</taxon>
        <taxon>Vertebrata</taxon>
        <taxon>Euteleostomi</taxon>
        <taxon>Mammalia</taxon>
        <taxon>Eutheria</taxon>
        <taxon>Laurasiatheria</taxon>
        <taxon>Chiroptera</taxon>
        <taxon>Yinpterochiroptera</taxon>
        <taxon>Pteropodoidea</taxon>
        <taxon>Pteropodidae</taxon>
        <taxon>Rousettinae</taxon>
        <taxon>Rousettus</taxon>
    </lineage>
</organism>